<dbReference type="SUPFAM" id="SSF53335">
    <property type="entry name" value="S-adenosyl-L-methionine-dependent methyltransferases"/>
    <property type="match status" value="1"/>
</dbReference>
<dbReference type="InterPro" id="IPR013216">
    <property type="entry name" value="Methyltransf_11"/>
</dbReference>
<dbReference type="Pfam" id="PF08241">
    <property type="entry name" value="Methyltransf_11"/>
    <property type="match status" value="1"/>
</dbReference>
<dbReference type="InterPro" id="IPR029063">
    <property type="entry name" value="SAM-dependent_MTases_sf"/>
</dbReference>
<sequence length="257" mass="29595">MGVYTTEIASDKIASDNPIHQRLLKAYYVAEDLVKGDLLEVGCGEGRGIDLLQPKCNTFTAIDKIDEVIESLSKKYPDATFIQDNIPPFNKIKDNQYDSIVTFQVIEHIKNDKLFLQEIKRVLKPGGKAYISTPNIKLTLSRNPWHIREYTAQQLTDLAKSIFDKVEMKGIGGNEKVMEYHEKNRKSVEKITRFDILNLQYRLPAPLLRIPYDILNRFNRNKLKSSNDSLVNEIHHTDYLLQDDADKALDLFLIVEK</sequence>
<keyword evidence="3" id="KW-1185">Reference proteome</keyword>
<dbReference type="Gene3D" id="3.40.50.150">
    <property type="entry name" value="Vaccinia Virus protein VP39"/>
    <property type="match status" value="1"/>
</dbReference>
<evidence type="ECO:0000313" key="2">
    <source>
        <dbReference type="EMBL" id="QSE98496.1"/>
    </source>
</evidence>
<evidence type="ECO:0000259" key="1">
    <source>
        <dbReference type="Pfam" id="PF08241"/>
    </source>
</evidence>
<feature type="domain" description="Methyltransferase type 11" evidence="1">
    <location>
        <begin position="39"/>
        <end position="131"/>
    </location>
</feature>
<name>A0A975A1M8_9BACT</name>
<keyword evidence="2" id="KW-0489">Methyltransferase</keyword>
<dbReference type="Proteomes" id="UP000662783">
    <property type="component" value="Chromosome"/>
</dbReference>
<dbReference type="AlphaFoldDB" id="A0A975A1M8"/>
<proteinExistence type="predicted"/>
<dbReference type="GO" id="GO:0032259">
    <property type="term" value="P:methylation"/>
    <property type="evidence" value="ECO:0007669"/>
    <property type="project" value="UniProtKB-KW"/>
</dbReference>
<dbReference type="GO" id="GO:0008757">
    <property type="term" value="F:S-adenosylmethionine-dependent methyltransferase activity"/>
    <property type="evidence" value="ECO:0007669"/>
    <property type="project" value="InterPro"/>
</dbReference>
<reference evidence="2" key="1">
    <citation type="submission" date="2021-02" db="EMBL/GenBank/DDBJ databases">
        <title>Fulvivirga sp. S481 isolated from sea water.</title>
        <authorList>
            <person name="Bae S.S."/>
            <person name="Baek K."/>
        </authorList>
    </citation>
    <scope>NUCLEOTIDE SEQUENCE</scope>
    <source>
        <strain evidence="2">S481</strain>
    </source>
</reference>
<organism evidence="2 3">
    <name type="scientific">Fulvivirga lutea</name>
    <dbReference type="NCBI Taxonomy" id="2810512"/>
    <lineage>
        <taxon>Bacteria</taxon>
        <taxon>Pseudomonadati</taxon>
        <taxon>Bacteroidota</taxon>
        <taxon>Cytophagia</taxon>
        <taxon>Cytophagales</taxon>
        <taxon>Fulvivirgaceae</taxon>
        <taxon>Fulvivirga</taxon>
    </lineage>
</organism>
<evidence type="ECO:0000313" key="3">
    <source>
        <dbReference type="Proteomes" id="UP000662783"/>
    </source>
</evidence>
<accession>A0A975A1M8</accession>
<dbReference type="RefSeq" id="WP_205723010.1">
    <property type="nucleotide sequence ID" value="NZ_CP070608.1"/>
</dbReference>
<dbReference type="PANTHER" id="PTHR43861">
    <property type="entry name" value="TRANS-ACONITATE 2-METHYLTRANSFERASE-RELATED"/>
    <property type="match status" value="1"/>
</dbReference>
<dbReference type="KEGG" id="fuv:JR347_05295"/>
<dbReference type="EMBL" id="CP070608">
    <property type="protein sequence ID" value="QSE98496.1"/>
    <property type="molecule type" value="Genomic_DNA"/>
</dbReference>
<dbReference type="CDD" id="cd02440">
    <property type="entry name" value="AdoMet_MTases"/>
    <property type="match status" value="1"/>
</dbReference>
<protein>
    <submittedName>
        <fullName evidence="2">Class I SAM-dependent methyltransferase</fullName>
    </submittedName>
</protein>
<gene>
    <name evidence="2" type="ORF">JR347_05295</name>
</gene>
<keyword evidence="2" id="KW-0808">Transferase</keyword>